<dbReference type="InterPro" id="IPR019775">
    <property type="entry name" value="WD40_repeat_CS"/>
</dbReference>
<feature type="repeat" description="WD" evidence="3">
    <location>
        <begin position="346"/>
        <end position="387"/>
    </location>
</feature>
<feature type="repeat" description="WD" evidence="3">
    <location>
        <begin position="304"/>
        <end position="338"/>
    </location>
</feature>
<dbReference type="SUPFAM" id="SSF50978">
    <property type="entry name" value="WD40 repeat-like"/>
    <property type="match status" value="1"/>
</dbReference>
<evidence type="ECO:0000313" key="5">
    <source>
        <dbReference type="EMBL" id="OMJ77223.1"/>
    </source>
</evidence>
<feature type="repeat" description="WD" evidence="3">
    <location>
        <begin position="262"/>
        <end position="295"/>
    </location>
</feature>
<evidence type="ECO:0000256" key="1">
    <source>
        <dbReference type="ARBA" id="ARBA00022574"/>
    </source>
</evidence>
<feature type="repeat" description="WD" evidence="3">
    <location>
        <begin position="430"/>
        <end position="463"/>
    </location>
</feature>
<dbReference type="PRINTS" id="PR00320">
    <property type="entry name" value="GPROTEINBRPT"/>
</dbReference>
<dbReference type="AlphaFoldDB" id="A0A1R2BKC0"/>
<dbReference type="PROSITE" id="PS50294">
    <property type="entry name" value="WD_REPEATS_REGION"/>
    <property type="match status" value="6"/>
</dbReference>
<dbReference type="CDD" id="cd00200">
    <property type="entry name" value="WD40"/>
    <property type="match status" value="1"/>
</dbReference>
<keyword evidence="6" id="KW-1185">Reference proteome</keyword>
<dbReference type="PROSITE" id="PS50082">
    <property type="entry name" value="WD_REPEATS_2"/>
    <property type="match status" value="7"/>
</dbReference>
<evidence type="ECO:0000256" key="4">
    <source>
        <dbReference type="SAM" id="Coils"/>
    </source>
</evidence>
<dbReference type="PROSITE" id="PS00678">
    <property type="entry name" value="WD_REPEATS_1"/>
    <property type="match status" value="4"/>
</dbReference>
<keyword evidence="2" id="KW-0677">Repeat</keyword>
<sequence length="474" mass="54061">MRKCKFCEGKAEFKCNCSEVLLCSKHTRSHSSKTLHNLLPITNTLDPDKKQELESKIESRLASITKLQQEISSISTKWIEDIQKFNSNLQEKLEKIKHKHTNLLDSNIYSDEDFEYIEQIFKTKFYARQVKSSKVTTSIIDYYKQELIKELPEDATTGDFFEAEKLQVEEIDDFVIDGNNNVIWAVAFTSDNEFIIFGCEDKSIQMWGVQSRTQLGVLKGHIGEVTSLALTSNDEVLISGSGIGDCTIRLWKLHEQEQISILRGHTDIIWGICITQDNEKAISSSQDKTIRIWNLHDFSQEGLLQGHTSHVLCIALTHDDKLLVSGSYDKTVRIWNLQEKWQDSVLQGHNSAVFSVAISNDNKFIATGALDKLIRVWSFENKNILFVLQAHSATVQSLTFVLDDKFLISGSEDKTIKVWNLEKRKTEVNLNGHTNEVTSLAVSKNYCFVVSGSYDSSVRVWNIHKRLFPEIKNG</sequence>
<dbReference type="OrthoDB" id="674604at2759"/>
<dbReference type="SMART" id="SM00320">
    <property type="entry name" value="WD40"/>
    <property type="match status" value="7"/>
</dbReference>
<gene>
    <name evidence="5" type="ORF">SteCoe_23217</name>
</gene>
<dbReference type="Pfam" id="PF00400">
    <property type="entry name" value="WD40"/>
    <property type="match status" value="7"/>
</dbReference>
<accession>A0A1R2BKC0</accession>
<keyword evidence="4" id="KW-0175">Coiled coil</keyword>
<evidence type="ECO:0000256" key="3">
    <source>
        <dbReference type="PROSITE-ProRule" id="PRU00221"/>
    </source>
</evidence>
<dbReference type="EMBL" id="MPUH01000586">
    <property type="protein sequence ID" value="OMJ77223.1"/>
    <property type="molecule type" value="Genomic_DNA"/>
</dbReference>
<feature type="repeat" description="WD" evidence="3">
    <location>
        <begin position="176"/>
        <end position="217"/>
    </location>
</feature>
<comment type="caution">
    <text evidence="5">The sequence shown here is derived from an EMBL/GenBank/DDBJ whole genome shotgun (WGS) entry which is preliminary data.</text>
</comment>
<protein>
    <submittedName>
        <fullName evidence="5">Uncharacterized protein</fullName>
    </submittedName>
</protein>
<feature type="coiled-coil region" evidence="4">
    <location>
        <begin position="50"/>
        <end position="106"/>
    </location>
</feature>
<reference evidence="5 6" key="1">
    <citation type="submission" date="2016-11" db="EMBL/GenBank/DDBJ databases">
        <title>The macronuclear genome of Stentor coeruleus: a giant cell with tiny introns.</title>
        <authorList>
            <person name="Slabodnick M."/>
            <person name="Ruby J.G."/>
            <person name="Reiff S.B."/>
            <person name="Swart E.C."/>
            <person name="Gosai S."/>
            <person name="Prabakaran S."/>
            <person name="Witkowska E."/>
            <person name="Larue G.E."/>
            <person name="Fisher S."/>
            <person name="Freeman R.M."/>
            <person name="Gunawardena J."/>
            <person name="Chu W."/>
            <person name="Stover N.A."/>
            <person name="Gregory B.D."/>
            <person name="Nowacki M."/>
            <person name="Derisi J."/>
            <person name="Roy S.W."/>
            <person name="Marshall W.F."/>
            <person name="Sood P."/>
        </authorList>
    </citation>
    <scope>NUCLEOTIDE SEQUENCE [LARGE SCALE GENOMIC DNA]</scope>
    <source>
        <strain evidence="5">WM001</strain>
    </source>
</reference>
<dbReference type="PANTHER" id="PTHR19848:SF8">
    <property type="entry name" value="F-BOX AND WD REPEAT DOMAIN CONTAINING 7"/>
    <property type="match status" value="1"/>
</dbReference>
<proteinExistence type="predicted"/>
<dbReference type="InterPro" id="IPR015943">
    <property type="entry name" value="WD40/YVTN_repeat-like_dom_sf"/>
</dbReference>
<dbReference type="Proteomes" id="UP000187209">
    <property type="component" value="Unassembled WGS sequence"/>
</dbReference>
<dbReference type="Gene3D" id="2.130.10.10">
    <property type="entry name" value="YVTN repeat-like/Quinoprotein amine dehydrogenase"/>
    <property type="match status" value="3"/>
</dbReference>
<keyword evidence="1 3" id="KW-0853">WD repeat</keyword>
<feature type="repeat" description="WD" evidence="3">
    <location>
        <begin position="218"/>
        <end position="261"/>
    </location>
</feature>
<dbReference type="InterPro" id="IPR020472">
    <property type="entry name" value="WD40_PAC1"/>
</dbReference>
<evidence type="ECO:0000256" key="2">
    <source>
        <dbReference type="ARBA" id="ARBA00022737"/>
    </source>
</evidence>
<organism evidence="5 6">
    <name type="scientific">Stentor coeruleus</name>
    <dbReference type="NCBI Taxonomy" id="5963"/>
    <lineage>
        <taxon>Eukaryota</taxon>
        <taxon>Sar</taxon>
        <taxon>Alveolata</taxon>
        <taxon>Ciliophora</taxon>
        <taxon>Postciliodesmatophora</taxon>
        <taxon>Heterotrichea</taxon>
        <taxon>Heterotrichida</taxon>
        <taxon>Stentoridae</taxon>
        <taxon>Stentor</taxon>
    </lineage>
</organism>
<dbReference type="InterPro" id="IPR036322">
    <property type="entry name" value="WD40_repeat_dom_sf"/>
</dbReference>
<dbReference type="InterPro" id="IPR001680">
    <property type="entry name" value="WD40_rpt"/>
</dbReference>
<name>A0A1R2BKC0_9CILI</name>
<dbReference type="PANTHER" id="PTHR19848">
    <property type="entry name" value="WD40 REPEAT PROTEIN"/>
    <property type="match status" value="1"/>
</dbReference>
<feature type="repeat" description="WD" evidence="3">
    <location>
        <begin position="388"/>
        <end position="429"/>
    </location>
</feature>
<evidence type="ECO:0000313" key="6">
    <source>
        <dbReference type="Proteomes" id="UP000187209"/>
    </source>
</evidence>